<dbReference type="OrthoDB" id="839633at2"/>
<evidence type="ECO:0000313" key="2">
    <source>
        <dbReference type="Proteomes" id="UP000184212"/>
    </source>
</evidence>
<keyword evidence="2" id="KW-1185">Reference proteome</keyword>
<gene>
    <name evidence="1" type="ORF">SAMN04488109_5201</name>
</gene>
<dbReference type="AlphaFoldDB" id="A0A1M5VLG2"/>
<dbReference type="EMBL" id="FQWQ01000004">
    <property type="protein sequence ID" value="SHH76106.1"/>
    <property type="molecule type" value="Genomic_DNA"/>
</dbReference>
<proteinExistence type="predicted"/>
<evidence type="ECO:0000313" key="1">
    <source>
        <dbReference type="EMBL" id="SHH76106.1"/>
    </source>
</evidence>
<organism evidence="1 2">
    <name type="scientific">Chryseolinea serpens</name>
    <dbReference type="NCBI Taxonomy" id="947013"/>
    <lineage>
        <taxon>Bacteria</taxon>
        <taxon>Pseudomonadati</taxon>
        <taxon>Bacteroidota</taxon>
        <taxon>Cytophagia</taxon>
        <taxon>Cytophagales</taxon>
        <taxon>Fulvivirgaceae</taxon>
        <taxon>Chryseolinea</taxon>
    </lineage>
</organism>
<dbReference type="RefSeq" id="WP_073140388.1">
    <property type="nucleotide sequence ID" value="NZ_FQWQ01000004.1"/>
</dbReference>
<dbReference type="STRING" id="947013.SAMN04488109_5201"/>
<protein>
    <submittedName>
        <fullName evidence="1">Uncharacterized protein</fullName>
    </submittedName>
</protein>
<sequence>MGKDSNIVHQYFRKEFDGMIILVKVNPIQWTGTELTLLPSGKVERRELEFGEDILEDLKVDGFEGASAMEFNLYLSGLVG</sequence>
<name>A0A1M5VLG2_9BACT</name>
<dbReference type="Proteomes" id="UP000184212">
    <property type="component" value="Unassembled WGS sequence"/>
</dbReference>
<accession>A0A1M5VLG2</accession>
<reference evidence="1 2" key="1">
    <citation type="submission" date="2016-11" db="EMBL/GenBank/DDBJ databases">
        <authorList>
            <person name="Jaros S."/>
            <person name="Januszkiewicz K."/>
            <person name="Wedrychowicz H."/>
        </authorList>
    </citation>
    <scope>NUCLEOTIDE SEQUENCE [LARGE SCALE GENOMIC DNA]</scope>
    <source>
        <strain evidence="1 2">DSM 24574</strain>
    </source>
</reference>